<dbReference type="RefSeq" id="WP_379667544.1">
    <property type="nucleotide sequence ID" value="NZ_JBHULH010000012.1"/>
</dbReference>
<protein>
    <submittedName>
        <fullName evidence="1">Uncharacterized protein</fullName>
    </submittedName>
</protein>
<evidence type="ECO:0000313" key="1">
    <source>
        <dbReference type="EMBL" id="MFD2568838.1"/>
    </source>
</evidence>
<sequence>MSKCIHGRHEGLTATEGLPSVDNVGCTKTKSDSFQDWDKDGLWDDNEPGTIIYTTDCGPCSI</sequence>
<comment type="caution">
    <text evidence="1">The sequence shown here is derived from an EMBL/GenBank/DDBJ whole genome shotgun (WGS) entry which is preliminary data.</text>
</comment>
<dbReference type="Proteomes" id="UP001597508">
    <property type="component" value="Unassembled WGS sequence"/>
</dbReference>
<proteinExistence type="predicted"/>
<name>A0ABW5LVJ6_9FLAO</name>
<evidence type="ECO:0000313" key="2">
    <source>
        <dbReference type="Proteomes" id="UP001597508"/>
    </source>
</evidence>
<dbReference type="EMBL" id="JBHULH010000012">
    <property type="protein sequence ID" value="MFD2568838.1"/>
    <property type="molecule type" value="Genomic_DNA"/>
</dbReference>
<accession>A0ABW5LVJ6</accession>
<keyword evidence="2" id="KW-1185">Reference proteome</keyword>
<gene>
    <name evidence="1" type="ORF">ACFSRZ_15795</name>
</gene>
<organism evidence="1 2">
    <name type="scientific">Pseudotenacibaculum haliotis</name>
    <dbReference type="NCBI Taxonomy" id="1862138"/>
    <lineage>
        <taxon>Bacteria</taxon>
        <taxon>Pseudomonadati</taxon>
        <taxon>Bacteroidota</taxon>
        <taxon>Flavobacteriia</taxon>
        <taxon>Flavobacteriales</taxon>
        <taxon>Flavobacteriaceae</taxon>
        <taxon>Pseudotenacibaculum</taxon>
    </lineage>
</organism>
<reference evidence="2" key="1">
    <citation type="journal article" date="2019" name="Int. J. Syst. Evol. Microbiol.">
        <title>The Global Catalogue of Microorganisms (GCM) 10K type strain sequencing project: providing services to taxonomists for standard genome sequencing and annotation.</title>
        <authorList>
            <consortium name="The Broad Institute Genomics Platform"/>
            <consortium name="The Broad Institute Genome Sequencing Center for Infectious Disease"/>
            <person name="Wu L."/>
            <person name="Ma J."/>
        </authorList>
    </citation>
    <scope>NUCLEOTIDE SEQUENCE [LARGE SCALE GENOMIC DNA]</scope>
    <source>
        <strain evidence="2">KCTC 52127</strain>
    </source>
</reference>